<evidence type="ECO:0000313" key="2">
    <source>
        <dbReference type="Proteomes" id="UP000676169"/>
    </source>
</evidence>
<dbReference type="AlphaFoldDB" id="A0A975PH73"/>
<dbReference type="EMBL" id="CP073100">
    <property type="protein sequence ID" value="QUE53037.1"/>
    <property type="molecule type" value="Genomic_DNA"/>
</dbReference>
<reference evidence="1" key="1">
    <citation type="submission" date="2021-04" db="EMBL/GenBank/DDBJ databases">
        <title>Luteolibacter sp. 32A isolated from the skin of an Anderson's salamander (Ambystoma andersonii).</title>
        <authorList>
            <person name="Spergser J."/>
            <person name="Busse H.-J."/>
        </authorList>
    </citation>
    <scope>NUCLEOTIDE SEQUENCE</scope>
    <source>
        <strain evidence="1">32A</strain>
    </source>
</reference>
<organism evidence="1 2">
    <name type="scientific">Luteolibacter ambystomatis</name>
    <dbReference type="NCBI Taxonomy" id="2824561"/>
    <lineage>
        <taxon>Bacteria</taxon>
        <taxon>Pseudomonadati</taxon>
        <taxon>Verrucomicrobiota</taxon>
        <taxon>Verrucomicrobiia</taxon>
        <taxon>Verrucomicrobiales</taxon>
        <taxon>Verrucomicrobiaceae</taxon>
        <taxon>Luteolibacter</taxon>
    </lineage>
</organism>
<sequence>MNTLATPVIHFFCEEPFKRFARIEGMATIEEDGIRFEYAMTESVSPTPKGSVSKLLRFSDIAAIELRHHWISASKLRFRARSLKAVDSYPTTDPCAFEVEILQTHKQDAEDFVAAANLLLTGHPAGATPVTPAA</sequence>
<evidence type="ECO:0000313" key="1">
    <source>
        <dbReference type="EMBL" id="QUE53037.1"/>
    </source>
</evidence>
<dbReference type="Proteomes" id="UP000676169">
    <property type="component" value="Chromosome"/>
</dbReference>
<gene>
    <name evidence="1" type="ORF">KBB96_09115</name>
</gene>
<protein>
    <submittedName>
        <fullName evidence="1">Uncharacterized protein</fullName>
    </submittedName>
</protein>
<keyword evidence="2" id="KW-1185">Reference proteome</keyword>
<dbReference type="KEGG" id="lamb:KBB96_09115"/>
<accession>A0A975PH73</accession>
<name>A0A975PH73_9BACT</name>
<proteinExistence type="predicted"/>
<dbReference type="RefSeq" id="WP_211634381.1">
    <property type="nucleotide sequence ID" value="NZ_CP073100.1"/>
</dbReference>